<evidence type="ECO:0000259" key="2">
    <source>
        <dbReference type="SMART" id="SM00047"/>
    </source>
</evidence>
<feature type="domain" description="Mannosyl-glycoprotein endo-beta-N-acetylglucosamidase-like" evidence="2">
    <location>
        <begin position="145"/>
        <end position="284"/>
    </location>
</feature>
<keyword evidence="1" id="KW-1133">Transmembrane helix</keyword>
<dbReference type="PANTHER" id="PTHR40572">
    <property type="entry name" value="PROTEIN BAX"/>
    <property type="match status" value="1"/>
</dbReference>
<feature type="transmembrane region" description="Helical" evidence="1">
    <location>
        <begin position="7"/>
        <end position="28"/>
    </location>
</feature>
<dbReference type="Pfam" id="PF01832">
    <property type="entry name" value="Glucosaminidase"/>
    <property type="match status" value="1"/>
</dbReference>
<dbReference type="Gene3D" id="1.10.530.10">
    <property type="match status" value="1"/>
</dbReference>
<keyword evidence="1" id="KW-0472">Membrane</keyword>
<dbReference type="AlphaFoldDB" id="A0A6S6SVU0"/>
<reference evidence="3" key="1">
    <citation type="submission" date="2020-01" db="EMBL/GenBank/DDBJ databases">
        <authorList>
            <person name="Meier V. D."/>
            <person name="Meier V D."/>
        </authorList>
    </citation>
    <scope>NUCLEOTIDE SEQUENCE</scope>
    <source>
        <strain evidence="3">HLG_WM_MAG_06</strain>
    </source>
</reference>
<evidence type="ECO:0000256" key="1">
    <source>
        <dbReference type="SAM" id="Phobius"/>
    </source>
</evidence>
<dbReference type="GO" id="GO:0004040">
    <property type="term" value="F:amidase activity"/>
    <property type="evidence" value="ECO:0007669"/>
    <property type="project" value="InterPro"/>
</dbReference>
<dbReference type="SMART" id="SM00047">
    <property type="entry name" value="LYZ2"/>
    <property type="match status" value="1"/>
</dbReference>
<dbReference type="InterPro" id="IPR053195">
    <property type="entry name" value="Bax-like"/>
</dbReference>
<gene>
    <name evidence="3" type="ORF">HELGO_WM5214</name>
</gene>
<name>A0A6S6SVU0_9BACT</name>
<protein>
    <submittedName>
        <fullName evidence="3">BAX protein</fullName>
    </submittedName>
</protein>
<keyword evidence="1" id="KW-0812">Transmembrane</keyword>
<dbReference type="InterPro" id="IPR002901">
    <property type="entry name" value="MGlyc_endo_b_GlcNAc-like_dom"/>
</dbReference>
<sequence>MFNLNKVIYYLLMALMVQLGVLAIFMIFENFSEEEKVAPLNVAVSTKSETPIIKSQLLNIKVEELSINTLEDALVHITPDSKDDIVRLDNKVVKPIIYTKSVKLDKLSIQHKKETFIDMLIPSILVAKHRISKERKKVAKLLNVKELSAKESLWLTKKRHIFKASDIDDLYAKMKLHPTSIVIAQAIIESGWGTSRFFEKANNVFGIWSFNEHESRIAASEKRGEKTVFLKKYKSMEESVYDYFLVLSTKDAYKEFRERRLESQDPFVLIEELGRYSELGKVYIENLKNTIEKNELLAYDSYRLDI</sequence>
<accession>A0A6S6SVU0</accession>
<proteinExistence type="predicted"/>
<dbReference type="EMBL" id="CACVAP010000059">
    <property type="protein sequence ID" value="CAA6810214.1"/>
    <property type="molecule type" value="Genomic_DNA"/>
</dbReference>
<evidence type="ECO:0000313" key="3">
    <source>
        <dbReference type="EMBL" id="CAA6810214.1"/>
    </source>
</evidence>
<dbReference type="PANTHER" id="PTHR40572:SF1">
    <property type="entry name" value="PROTEIN BAX"/>
    <property type="match status" value="1"/>
</dbReference>
<organism evidence="3">
    <name type="scientific">uncultured Sulfurovum sp</name>
    <dbReference type="NCBI Taxonomy" id="269237"/>
    <lineage>
        <taxon>Bacteria</taxon>
        <taxon>Pseudomonadati</taxon>
        <taxon>Campylobacterota</taxon>
        <taxon>Epsilonproteobacteria</taxon>
        <taxon>Campylobacterales</taxon>
        <taxon>Sulfurovaceae</taxon>
        <taxon>Sulfurovum</taxon>
        <taxon>environmental samples</taxon>
    </lineage>
</organism>